<proteinExistence type="predicted"/>
<organism evidence="2 3">
    <name type="scientific">Blyttiomyces helicus</name>
    <dbReference type="NCBI Taxonomy" id="388810"/>
    <lineage>
        <taxon>Eukaryota</taxon>
        <taxon>Fungi</taxon>
        <taxon>Fungi incertae sedis</taxon>
        <taxon>Chytridiomycota</taxon>
        <taxon>Chytridiomycota incertae sedis</taxon>
        <taxon>Chytridiomycetes</taxon>
        <taxon>Chytridiomycetes incertae sedis</taxon>
        <taxon>Blyttiomyces</taxon>
    </lineage>
</organism>
<evidence type="ECO:0000313" key="2">
    <source>
        <dbReference type="EMBL" id="RKO86675.1"/>
    </source>
</evidence>
<dbReference type="EMBL" id="KZ997998">
    <property type="protein sequence ID" value="RKO86675.1"/>
    <property type="molecule type" value="Genomic_DNA"/>
</dbReference>
<accession>A0A4P9W5S7</accession>
<feature type="region of interest" description="Disordered" evidence="1">
    <location>
        <begin position="82"/>
        <end position="116"/>
    </location>
</feature>
<sequence>MSAPNGTRLPLVVSVRDLRGTPPESTHHFHIENSLIRVSGTHSPAPWLRSEVSRWSPFHLWLEPTALTEFLLAATTSTYRNPQVHQASPYPSLKTSFATGSSQTSTFTSIDGKHPA</sequence>
<feature type="compositionally biased region" description="Polar residues" evidence="1">
    <location>
        <begin position="93"/>
        <end position="109"/>
    </location>
</feature>
<reference evidence="3" key="1">
    <citation type="journal article" date="2018" name="Nat. Microbiol.">
        <title>Leveraging single-cell genomics to expand the fungal tree of life.</title>
        <authorList>
            <person name="Ahrendt S.R."/>
            <person name="Quandt C.A."/>
            <person name="Ciobanu D."/>
            <person name="Clum A."/>
            <person name="Salamov A."/>
            <person name="Andreopoulos B."/>
            <person name="Cheng J.F."/>
            <person name="Woyke T."/>
            <person name="Pelin A."/>
            <person name="Henrissat B."/>
            <person name="Reynolds N.K."/>
            <person name="Benny G.L."/>
            <person name="Smith M.E."/>
            <person name="James T.Y."/>
            <person name="Grigoriev I.V."/>
        </authorList>
    </citation>
    <scope>NUCLEOTIDE SEQUENCE [LARGE SCALE GENOMIC DNA]</scope>
</reference>
<name>A0A4P9W5S7_9FUNG</name>
<dbReference type="AlphaFoldDB" id="A0A4P9W5S7"/>
<protein>
    <submittedName>
        <fullName evidence="2">Uncharacterized protein</fullName>
    </submittedName>
</protein>
<evidence type="ECO:0000256" key="1">
    <source>
        <dbReference type="SAM" id="MobiDB-lite"/>
    </source>
</evidence>
<keyword evidence="3" id="KW-1185">Reference proteome</keyword>
<evidence type="ECO:0000313" key="3">
    <source>
        <dbReference type="Proteomes" id="UP000269721"/>
    </source>
</evidence>
<gene>
    <name evidence="2" type="ORF">BDK51DRAFT_29180</name>
</gene>
<dbReference type="Proteomes" id="UP000269721">
    <property type="component" value="Unassembled WGS sequence"/>
</dbReference>